<evidence type="ECO:0000313" key="3">
    <source>
        <dbReference type="Proteomes" id="UP001595909"/>
    </source>
</evidence>
<dbReference type="InterPro" id="IPR024726">
    <property type="entry name" value="FhuF_C"/>
</dbReference>
<dbReference type="Proteomes" id="UP001595909">
    <property type="component" value="Unassembled WGS sequence"/>
</dbReference>
<organism evidence="2 3">
    <name type="scientific">Actinomycetospora chibensis</name>
    <dbReference type="NCBI Taxonomy" id="663606"/>
    <lineage>
        <taxon>Bacteria</taxon>
        <taxon>Bacillati</taxon>
        <taxon>Actinomycetota</taxon>
        <taxon>Actinomycetes</taxon>
        <taxon>Pseudonocardiales</taxon>
        <taxon>Pseudonocardiaceae</taxon>
        <taxon>Actinomycetospora</taxon>
    </lineage>
</organism>
<name>A0ABV9RR64_9PSEU</name>
<comment type="caution">
    <text evidence="2">The sequence shown here is derived from an EMBL/GenBank/DDBJ whole genome shotgun (WGS) entry which is preliminary data.</text>
</comment>
<proteinExistence type="predicted"/>
<feature type="domain" description="Ferric siderophore reductase C-terminal" evidence="1">
    <location>
        <begin position="241"/>
        <end position="261"/>
    </location>
</feature>
<evidence type="ECO:0000259" key="1">
    <source>
        <dbReference type="Pfam" id="PF11575"/>
    </source>
</evidence>
<gene>
    <name evidence="2" type="ORF">ACFPEL_30325</name>
</gene>
<dbReference type="EMBL" id="JBHSIM010000069">
    <property type="protein sequence ID" value="MFC4836734.1"/>
    <property type="molecule type" value="Genomic_DNA"/>
</dbReference>
<evidence type="ECO:0000313" key="2">
    <source>
        <dbReference type="EMBL" id="MFC4836734.1"/>
    </source>
</evidence>
<protein>
    <submittedName>
        <fullName evidence="2">(2Fe-2S)-binding protein</fullName>
    </submittedName>
</protein>
<accession>A0ABV9RR64</accession>
<dbReference type="Pfam" id="PF11575">
    <property type="entry name" value="FhuF_C"/>
    <property type="match status" value="1"/>
</dbReference>
<sequence length="263" mass="27118">MGVESTGRQRNPAAPIAPVVRVRAVLAEADAVGGFFAISTRDEEAADPSWRPLASLYDVPAAGPDPVGDRLAAVAEGLDAGRRVAASLLTQSLASRPVSILLCAATAGVLPDLSPRTVLHARPWAGGPVPLWADPERLTGTELGTPDDPPTAAALAEVLARDHLAPLVAGIRARASVSEQVLWGNATSALAGAVRVLGGERPDRHDAAFAIVRGVLEHEPFAGLGRFVADPGHPSGIGFARTTCCLYYRVPGGGKCADCVLRA</sequence>
<reference evidence="3" key="1">
    <citation type="journal article" date="2019" name="Int. J. Syst. Evol. Microbiol.">
        <title>The Global Catalogue of Microorganisms (GCM) 10K type strain sequencing project: providing services to taxonomists for standard genome sequencing and annotation.</title>
        <authorList>
            <consortium name="The Broad Institute Genomics Platform"/>
            <consortium name="The Broad Institute Genome Sequencing Center for Infectious Disease"/>
            <person name="Wu L."/>
            <person name="Ma J."/>
        </authorList>
    </citation>
    <scope>NUCLEOTIDE SEQUENCE [LARGE SCALE GENOMIC DNA]</scope>
    <source>
        <strain evidence="3">CCUG 50347</strain>
    </source>
</reference>
<keyword evidence="3" id="KW-1185">Reference proteome</keyword>
<dbReference type="RefSeq" id="WP_274192212.1">
    <property type="nucleotide sequence ID" value="NZ_BAABHN010000069.1"/>
</dbReference>